<evidence type="ECO:0000259" key="3">
    <source>
        <dbReference type="PROSITE" id="PS51186"/>
    </source>
</evidence>
<evidence type="ECO:0000313" key="4">
    <source>
        <dbReference type="EMBL" id="RAP76033.1"/>
    </source>
</evidence>
<sequence length="290" mass="33711">MTIDAHDEKYYTMETIQEPEFTLHVCKDYFNKRLRVDDYLGNVQAICLRLAEMMESHPFTKLFVKARDEHWRAFAARGFMLEGIYNGYFDGRDAYCMAKYNELERRTSDHWIEEDRILEQVLALAPRRERDPLPEGFTLRQGTTSDAADLAALYGLIFQTYPIPMNEEAYVAHVMEEGTVFYVVEHEGKLISAASAEINGVYRNAEMTDCVTLPAYRGYGLMRQLLHALEEELLRRNIRTAYSLSRALSFGMNAVLAQLGYEYQGRLTKNCDIYDKFEDMNLWCKTLQDS</sequence>
<dbReference type="InterPro" id="IPR000182">
    <property type="entry name" value="GNAT_dom"/>
</dbReference>
<reference evidence="4 5" key="1">
    <citation type="submission" date="2018-06" db="EMBL/GenBank/DDBJ databases">
        <title>Paenibacillus montanisoli sp. nov., isolated from mountain area soil.</title>
        <authorList>
            <person name="Wu M."/>
        </authorList>
    </citation>
    <scope>NUCLEOTIDE SEQUENCE [LARGE SCALE GENOMIC DNA]</scope>
    <source>
        <strain evidence="4 5">RA17</strain>
    </source>
</reference>
<dbReference type="PANTHER" id="PTHR43420:SF47">
    <property type="entry name" value="N-ACETYLTRANSFERASE DOMAIN-CONTAINING PROTEIN"/>
    <property type="match status" value="1"/>
</dbReference>
<accession>A0A328U2M9</accession>
<keyword evidence="2" id="KW-0012">Acyltransferase</keyword>
<evidence type="ECO:0000256" key="2">
    <source>
        <dbReference type="ARBA" id="ARBA00023315"/>
    </source>
</evidence>
<dbReference type="InterPro" id="IPR022525">
    <property type="entry name" value="GNAT_AblB"/>
</dbReference>
<dbReference type="GO" id="GO:0008080">
    <property type="term" value="F:N-acetyltransferase activity"/>
    <property type="evidence" value="ECO:0007669"/>
    <property type="project" value="InterPro"/>
</dbReference>
<gene>
    <name evidence="4" type="primary">ablB</name>
    <name evidence="4" type="ORF">DL346_11450</name>
</gene>
<dbReference type="Proteomes" id="UP000249260">
    <property type="component" value="Unassembled WGS sequence"/>
</dbReference>
<comment type="caution">
    <text evidence="4">The sequence shown here is derived from an EMBL/GenBank/DDBJ whole genome shotgun (WGS) entry which is preliminary data.</text>
</comment>
<dbReference type="RefSeq" id="WP_420849554.1">
    <property type="nucleotide sequence ID" value="NZ_QLUW01000002.1"/>
</dbReference>
<protein>
    <submittedName>
        <fullName evidence="4">Putative beta-lysine N-acetyltransferase</fullName>
    </submittedName>
</protein>
<evidence type="ECO:0000256" key="1">
    <source>
        <dbReference type="ARBA" id="ARBA00022679"/>
    </source>
</evidence>
<dbReference type="AlphaFoldDB" id="A0A328U2M9"/>
<dbReference type="NCBIfam" id="TIGR03827">
    <property type="entry name" value="GNAT_ablB"/>
    <property type="match status" value="1"/>
</dbReference>
<keyword evidence="1 4" id="KW-0808">Transferase</keyword>
<dbReference type="EMBL" id="QLUW01000002">
    <property type="protein sequence ID" value="RAP76033.1"/>
    <property type="molecule type" value="Genomic_DNA"/>
</dbReference>
<dbReference type="PROSITE" id="PS51186">
    <property type="entry name" value="GNAT"/>
    <property type="match status" value="1"/>
</dbReference>
<evidence type="ECO:0000313" key="5">
    <source>
        <dbReference type="Proteomes" id="UP000249260"/>
    </source>
</evidence>
<dbReference type="Gene3D" id="3.40.630.30">
    <property type="match status" value="1"/>
</dbReference>
<dbReference type="InterPro" id="IPR050680">
    <property type="entry name" value="YpeA/RimI_acetyltransf"/>
</dbReference>
<dbReference type="PANTHER" id="PTHR43420">
    <property type="entry name" value="ACETYLTRANSFERASE"/>
    <property type="match status" value="1"/>
</dbReference>
<feature type="domain" description="N-acetyltransferase" evidence="3">
    <location>
        <begin position="137"/>
        <end position="288"/>
    </location>
</feature>
<name>A0A328U2M9_9BACL</name>
<dbReference type="SUPFAM" id="SSF55729">
    <property type="entry name" value="Acyl-CoA N-acyltransferases (Nat)"/>
    <property type="match status" value="1"/>
</dbReference>
<organism evidence="4 5">
    <name type="scientific">Paenibacillus montanisoli</name>
    <dbReference type="NCBI Taxonomy" id="2081970"/>
    <lineage>
        <taxon>Bacteria</taxon>
        <taxon>Bacillati</taxon>
        <taxon>Bacillota</taxon>
        <taxon>Bacilli</taxon>
        <taxon>Bacillales</taxon>
        <taxon>Paenibacillaceae</taxon>
        <taxon>Paenibacillus</taxon>
    </lineage>
</organism>
<dbReference type="InterPro" id="IPR016181">
    <property type="entry name" value="Acyl_CoA_acyltransferase"/>
</dbReference>
<proteinExistence type="predicted"/>
<keyword evidence="5" id="KW-1185">Reference proteome</keyword>
<dbReference type="Pfam" id="PF00583">
    <property type="entry name" value="Acetyltransf_1"/>
    <property type="match status" value="1"/>
</dbReference>